<accession>A0A834EWL1</accession>
<gene>
    <name evidence="2" type="ORF">FQA47_016856</name>
</gene>
<evidence type="ECO:0000313" key="3">
    <source>
        <dbReference type="Proteomes" id="UP000646548"/>
    </source>
</evidence>
<evidence type="ECO:0000256" key="1">
    <source>
        <dbReference type="SAM" id="MobiDB-lite"/>
    </source>
</evidence>
<dbReference type="EMBL" id="WKFB01000973">
    <property type="protein sequence ID" value="KAF6716375.1"/>
    <property type="molecule type" value="Genomic_DNA"/>
</dbReference>
<proteinExistence type="predicted"/>
<evidence type="ECO:0000313" key="2">
    <source>
        <dbReference type="EMBL" id="KAF6716375.1"/>
    </source>
</evidence>
<organism evidence="2 3">
    <name type="scientific">Oryzias melastigma</name>
    <name type="common">Marine medaka</name>
    <dbReference type="NCBI Taxonomy" id="30732"/>
    <lineage>
        <taxon>Eukaryota</taxon>
        <taxon>Metazoa</taxon>
        <taxon>Chordata</taxon>
        <taxon>Craniata</taxon>
        <taxon>Vertebrata</taxon>
        <taxon>Euteleostomi</taxon>
        <taxon>Actinopterygii</taxon>
        <taxon>Neopterygii</taxon>
        <taxon>Teleostei</taxon>
        <taxon>Neoteleostei</taxon>
        <taxon>Acanthomorphata</taxon>
        <taxon>Ovalentaria</taxon>
        <taxon>Atherinomorphae</taxon>
        <taxon>Beloniformes</taxon>
        <taxon>Adrianichthyidae</taxon>
        <taxon>Oryziinae</taxon>
        <taxon>Oryzias</taxon>
    </lineage>
</organism>
<protein>
    <submittedName>
        <fullName evidence="2">Uncharacterized protein</fullName>
    </submittedName>
</protein>
<sequence length="92" mass="9538">MTAVSIGMLRLSEEEETESTGRRVLTGRKRDSGGSDGDVPLTCSSLTCSGGDAAALRSPGISSLMTSALLHVSTSVSACRGTRSRCSTREVE</sequence>
<feature type="region of interest" description="Disordered" evidence="1">
    <location>
        <begin position="1"/>
        <end position="38"/>
    </location>
</feature>
<comment type="caution">
    <text evidence="2">The sequence shown here is derived from an EMBL/GenBank/DDBJ whole genome shotgun (WGS) entry which is preliminary data.</text>
</comment>
<name>A0A834EWL1_ORYME</name>
<dbReference type="Proteomes" id="UP000646548">
    <property type="component" value="Unassembled WGS sequence"/>
</dbReference>
<reference evidence="2" key="1">
    <citation type="journal article" name="BMC Genomics">
        <title>Long-read sequencing and de novo genome assembly of marine medaka (Oryzias melastigma).</title>
        <authorList>
            <person name="Liang P."/>
            <person name="Saqib H.S.A."/>
            <person name="Ni X."/>
            <person name="Shen Y."/>
        </authorList>
    </citation>
    <scope>NUCLEOTIDE SEQUENCE</scope>
    <source>
        <strain evidence="2">Bigg-433</strain>
    </source>
</reference>
<dbReference type="AlphaFoldDB" id="A0A834EWL1"/>